<dbReference type="GO" id="GO:0003700">
    <property type="term" value="F:DNA-binding transcription factor activity"/>
    <property type="evidence" value="ECO:0007669"/>
    <property type="project" value="InterPro"/>
</dbReference>
<reference evidence="7 8" key="1">
    <citation type="submission" date="2016-10" db="EMBL/GenBank/DDBJ databases">
        <authorList>
            <person name="de Groot N.N."/>
        </authorList>
    </citation>
    <scope>NUCLEOTIDE SEQUENCE [LARGE SCALE GENOMIC DNA]</scope>
    <source>
        <strain evidence="7 8">R5</strain>
    </source>
</reference>
<name>A0A1G7D184_9BRAD</name>
<dbReference type="SUPFAM" id="SSF53850">
    <property type="entry name" value="Periplasmic binding protein-like II"/>
    <property type="match status" value="1"/>
</dbReference>
<evidence type="ECO:0000256" key="2">
    <source>
        <dbReference type="ARBA" id="ARBA00009437"/>
    </source>
</evidence>
<keyword evidence="5" id="KW-0804">Transcription</keyword>
<evidence type="ECO:0000256" key="3">
    <source>
        <dbReference type="ARBA" id="ARBA00023015"/>
    </source>
</evidence>
<evidence type="ECO:0000313" key="8">
    <source>
        <dbReference type="Proteomes" id="UP000199245"/>
    </source>
</evidence>
<accession>A0A1G7D184</accession>
<dbReference type="SUPFAM" id="SSF46785">
    <property type="entry name" value="Winged helix' DNA-binding domain"/>
    <property type="match status" value="1"/>
</dbReference>
<evidence type="ECO:0000259" key="6">
    <source>
        <dbReference type="PROSITE" id="PS50931"/>
    </source>
</evidence>
<dbReference type="PROSITE" id="PS50931">
    <property type="entry name" value="HTH_LYSR"/>
    <property type="match status" value="1"/>
</dbReference>
<keyword evidence="3" id="KW-0805">Transcription regulation</keyword>
<dbReference type="PANTHER" id="PTHR30579:SF3">
    <property type="entry name" value="TRANSCRIPTIONAL REGULATORY PROTEIN"/>
    <property type="match status" value="1"/>
</dbReference>
<dbReference type="InterPro" id="IPR050176">
    <property type="entry name" value="LTTR"/>
</dbReference>
<dbReference type="InterPro" id="IPR005119">
    <property type="entry name" value="LysR_subst-bd"/>
</dbReference>
<comment type="function">
    <text evidence="1">NodD regulates the expression of the nodABCFE genes which encode other nodulation proteins. NodD is also a negative regulator of its own expression. Binds flavonoids as inducers.</text>
</comment>
<organism evidence="7 8">
    <name type="scientific">Bradyrhizobium brasilense</name>
    <dbReference type="NCBI Taxonomy" id="1419277"/>
    <lineage>
        <taxon>Bacteria</taxon>
        <taxon>Pseudomonadati</taxon>
        <taxon>Pseudomonadota</taxon>
        <taxon>Alphaproteobacteria</taxon>
        <taxon>Hyphomicrobiales</taxon>
        <taxon>Nitrobacteraceae</taxon>
        <taxon>Bradyrhizobium</taxon>
    </lineage>
</organism>
<dbReference type="InterPro" id="IPR036388">
    <property type="entry name" value="WH-like_DNA-bd_sf"/>
</dbReference>
<proteinExistence type="inferred from homology"/>
<evidence type="ECO:0000256" key="5">
    <source>
        <dbReference type="ARBA" id="ARBA00023163"/>
    </source>
</evidence>
<dbReference type="PANTHER" id="PTHR30579">
    <property type="entry name" value="TRANSCRIPTIONAL REGULATOR"/>
    <property type="match status" value="1"/>
</dbReference>
<dbReference type="GO" id="GO:0003677">
    <property type="term" value="F:DNA binding"/>
    <property type="evidence" value="ECO:0007669"/>
    <property type="project" value="UniProtKB-KW"/>
</dbReference>
<dbReference type="Pfam" id="PF03466">
    <property type="entry name" value="LysR_substrate"/>
    <property type="match status" value="1"/>
</dbReference>
<comment type="similarity">
    <text evidence="2">Belongs to the LysR transcriptional regulatory family.</text>
</comment>
<dbReference type="EMBL" id="FMZW01000026">
    <property type="protein sequence ID" value="SDE45243.1"/>
    <property type="molecule type" value="Genomic_DNA"/>
</dbReference>
<sequence>MHRPRQHLNIPTEIVRTVVAIAETGSLSKAGERLGLSQPAISSQVKRLQSLIGGALFVRTANGTTTTELGKVAVQQARRILEANDQLLRLGGNHEGPQLLRLGISTMLAEEFLRLHPSDALADVLLHADMSPAVIRGLIDGYIDIAFVYSNPSQENEDEVTIAAEAEERSVWVRSRDFVLRPGAPIPILAWPGDDWMIRTLTKHNITYKIVFRSPNHQLRLEAARAGYGLTACPERMIPSSLISAKDYYLPELPVQKRLLCVRPGLEGSRATAMVQRLSSLFFSGAKPMRQVSNM</sequence>
<keyword evidence="4 7" id="KW-0238">DNA-binding</keyword>
<dbReference type="AlphaFoldDB" id="A0A1G7D184"/>
<dbReference type="InterPro" id="IPR036390">
    <property type="entry name" value="WH_DNA-bd_sf"/>
</dbReference>
<evidence type="ECO:0000256" key="4">
    <source>
        <dbReference type="ARBA" id="ARBA00023125"/>
    </source>
</evidence>
<evidence type="ECO:0000313" key="7">
    <source>
        <dbReference type="EMBL" id="SDE45243.1"/>
    </source>
</evidence>
<dbReference type="CDD" id="cd05466">
    <property type="entry name" value="PBP2_LTTR_substrate"/>
    <property type="match status" value="1"/>
</dbReference>
<gene>
    <name evidence="7" type="ORF">SAMN05216337_102690</name>
</gene>
<dbReference type="Gene3D" id="3.40.190.10">
    <property type="entry name" value="Periplasmic binding protein-like II"/>
    <property type="match status" value="2"/>
</dbReference>
<evidence type="ECO:0000256" key="1">
    <source>
        <dbReference type="ARBA" id="ARBA00003502"/>
    </source>
</evidence>
<dbReference type="PRINTS" id="PR00039">
    <property type="entry name" value="HTHLYSR"/>
</dbReference>
<dbReference type="Pfam" id="PF00126">
    <property type="entry name" value="HTH_1"/>
    <property type="match status" value="1"/>
</dbReference>
<dbReference type="RefSeq" id="WP_229158437.1">
    <property type="nucleotide sequence ID" value="NZ_FMZW01000026.1"/>
</dbReference>
<feature type="domain" description="HTH lysR-type" evidence="6">
    <location>
        <begin position="10"/>
        <end position="67"/>
    </location>
</feature>
<dbReference type="Proteomes" id="UP000199245">
    <property type="component" value="Unassembled WGS sequence"/>
</dbReference>
<dbReference type="Gene3D" id="1.10.10.10">
    <property type="entry name" value="Winged helix-like DNA-binding domain superfamily/Winged helix DNA-binding domain"/>
    <property type="match status" value="1"/>
</dbReference>
<dbReference type="InterPro" id="IPR000847">
    <property type="entry name" value="LysR_HTH_N"/>
</dbReference>
<protein>
    <submittedName>
        <fullName evidence="7">DNA-binding transcriptional regulator, LysR family</fullName>
    </submittedName>
</protein>